<feature type="chain" id="PRO_5020608890" evidence="1">
    <location>
        <begin position="28"/>
        <end position="184"/>
    </location>
</feature>
<evidence type="ECO:0000313" key="2">
    <source>
        <dbReference type="EMBL" id="RKP12146.1"/>
    </source>
</evidence>
<feature type="signal peptide" evidence="1">
    <location>
        <begin position="1"/>
        <end position="27"/>
    </location>
</feature>
<dbReference type="EMBL" id="KZ988461">
    <property type="protein sequence ID" value="RKP12146.1"/>
    <property type="molecule type" value="Genomic_DNA"/>
</dbReference>
<evidence type="ECO:0000256" key="1">
    <source>
        <dbReference type="SAM" id="SignalP"/>
    </source>
</evidence>
<gene>
    <name evidence="2" type="ORF">BJ684DRAFT_11926</name>
</gene>
<dbReference type="OrthoDB" id="2342176at2759"/>
<keyword evidence="1" id="KW-0732">Signal</keyword>
<accession>A0A4P9Y046</accession>
<reference evidence="3" key="1">
    <citation type="journal article" date="2018" name="Nat. Microbiol.">
        <title>Leveraging single-cell genomics to expand the fungal tree of life.</title>
        <authorList>
            <person name="Ahrendt S.R."/>
            <person name="Quandt C.A."/>
            <person name="Ciobanu D."/>
            <person name="Clum A."/>
            <person name="Salamov A."/>
            <person name="Andreopoulos B."/>
            <person name="Cheng J.F."/>
            <person name="Woyke T."/>
            <person name="Pelin A."/>
            <person name="Henrissat B."/>
            <person name="Reynolds N.K."/>
            <person name="Benny G.L."/>
            <person name="Smith M.E."/>
            <person name="James T.Y."/>
            <person name="Grigoriev I.V."/>
        </authorList>
    </citation>
    <scope>NUCLEOTIDE SEQUENCE [LARGE SCALE GENOMIC DNA]</scope>
</reference>
<evidence type="ECO:0000313" key="3">
    <source>
        <dbReference type="Proteomes" id="UP000267251"/>
    </source>
</evidence>
<feature type="non-terminal residue" evidence="2">
    <location>
        <position position="184"/>
    </location>
</feature>
<name>A0A4P9Y046_9FUNG</name>
<dbReference type="Proteomes" id="UP000267251">
    <property type="component" value="Unassembled WGS sequence"/>
</dbReference>
<keyword evidence="3" id="KW-1185">Reference proteome</keyword>
<protein>
    <submittedName>
        <fullName evidence="2">Uncharacterized protein</fullName>
    </submittedName>
</protein>
<dbReference type="AlphaFoldDB" id="A0A4P9Y046"/>
<sequence length="184" mass="19697">MISNTLPALLIPALLLSQSVSAHMALAEPPPRRSPHNPHPVGGIDWDMTTPLQGSSQFPCKRAPAGPNVRTYKAGTSIVTTLDGSARHNGGHCQFSLSYDQGKTFVVLRTIMKDCLKSDSSYSVDLPKDIPGGDVIFAWSWVNAMGNREYYMNCADVHIDGSGSEVTGPALLVANLDGYPTIGE</sequence>
<proteinExistence type="predicted"/>
<dbReference type="Gene3D" id="2.70.50.70">
    <property type="match status" value="1"/>
</dbReference>
<organism evidence="2 3">
    <name type="scientific">Piptocephalis cylindrospora</name>
    <dbReference type="NCBI Taxonomy" id="1907219"/>
    <lineage>
        <taxon>Eukaryota</taxon>
        <taxon>Fungi</taxon>
        <taxon>Fungi incertae sedis</taxon>
        <taxon>Zoopagomycota</taxon>
        <taxon>Zoopagomycotina</taxon>
        <taxon>Zoopagomycetes</taxon>
        <taxon>Zoopagales</taxon>
        <taxon>Piptocephalidaceae</taxon>
        <taxon>Piptocephalis</taxon>
    </lineage>
</organism>
<dbReference type="PANTHER" id="PTHR36182:SF1">
    <property type="entry name" value="PROTEIN, PUTATIVE (AFU_ORTHOLOGUE AFUA_6G10930)-RELATED"/>
    <property type="match status" value="1"/>
</dbReference>
<dbReference type="PANTHER" id="PTHR36182">
    <property type="entry name" value="PROTEIN, PUTATIVE (AFU_ORTHOLOGUE AFUA_6G10930)-RELATED"/>
    <property type="match status" value="1"/>
</dbReference>